<dbReference type="RefSeq" id="WP_045257334.1">
    <property type="nucleotide sequence ID" value="NZ_JYJB01000008.1"/>
</dbReference>
<organism evidence="2 3">
    <name type="scientific">Microbacterium hydrocarbonoxydans</name>
    <dbReference type="NCBI Taxonomy" id="273678"/>
    <lineage>
        <taxon>Bacteria</taxon>
        <taxon>Bacillati</taxon>
        <taxon>Actinomycetota</taxon>
        <taxon>Actinomycetes</taxon>
        <taxon>Micrococcales</taxon>
        <taxon>Microbacteriaceae</taxon>
        <taxon>Microbacterium</taxon>
    </lineage>
</organism>
<dbReference type="AlphaFoldDB" id="A0A0M2HT36"/>
<evidence type="ECO:0000256" key="1">
    <source>
        <dbReference type="SAM" id="Phobius"/>
    </source>
</evidence>
<feature type="transmembrane region" description="Helical" evidence="1">
    <location>
        <begin position="37"/>
        <end position="60"/>
    </location>
</feature>
<gene>
    <name evidence="2" type="ORF">RS84_01714</name>
</gene>
<evidence type="ECO:0008006" key="4">
    <source>
        <dbReference type="Google" id="ProtNLM"/>
    </source>
</evidence>
<feature type="transmembrane region" description="Helical" evidence="1">
    <location>
        <begin position="137"/>
        <end position="160"/>
    </location>
</feature>
<dbReference type="Proteomes" id="UP000033900">
    <property type="component" value="Unassembled WGS sequence"/>
</dbReference>
<dbReference type="OrthoDB" id="5080242at2"/>
<comment type="caution">
    <text evidence="2">The sequence shown here is derived from an EMBL/GenBank/DDBJ whole genome shotgun (WGS) entry which is preliminary data.</text>
</comment>
<keyword evidence="1" id="KW-1133">Transmembrane helix</keyword>
<protein>
    <recommendedName>
        <fullName evidence="4">DUF4386 domain-containing protein</fullName>
    </recommendedName>
</protein>
<reference evidence="2 3" key="1">
    <citation type="submission" date="2015-02" db="EMBL/GenBank/DDBJ databases">
        <title>Draft genome sequences of ten Microbacterium spp. with emphasis on heavy metal contaminated environments.</title>
        <authorList>
            <person name="Corretto E."/>
        </authorList>
    </citation>
    <scope>NUCLEOTIDE SEQUENCE [LARGE SCALE GENOMIC DNA]</scope>
    <source>
        <strain evidence="2 3">SA35</strain>
    </source>
</reference>
<dbReference type="InterPro" id="IPR025495">
    <property type="entry name" value="DUF4386"/>
</dbReference>
<feature type="transmembrane region" description="Helical" evidence="1">
    <location>
        <begin position="12"/>
        <end position="31"/>
    </location>
</feature>
<evidence type="ECO:0000313" key="2">
    <source>
        <dbReference type="EMBL" id="KJL48085.1"/>
    </source>
</evidence>
<keyword evidence="3" id="KW-1185">Reference proteome</keyword>
<proteinExistence type="predicted"/>
<keyword evidence="1" id="KW-0812">Transmembrane</keyword>
<keyword evidence="1" id="KW-0472">Membrane</keyword>
<sequence length="192" mass="20077">MDRTPRMYARIAGVLYLTTHVTSVTAVISYGGGSIRLGVLLEFLLALGCLGTGLLLWLLLRERGPARAAGFLMLRTLEAAVILAGALPMLAIALGGSPRLTGLHTAAFLLGQGLVISVNTMILGWLLIESRAVPRPLAVLGATGGAIVLASNLAQLFALIPLNGAIAGLCAAPVFVFEVWFAIHLIVRGLRC</sequence>
<accession>A0A0M2HT36</accession>
<feature type="transmembrane region" description="Helical" evidence="1">
    <location>
        <begin position="72"/>
        <end position="94"/>
    </location>
</feature>
<feature type="transmembrane region" description="Helical" evidence="1">
    <location>
        <begin position="106"/>
        <end position="128"/>
    </location>
</feature>
<dbReference type="Pfam" id="PF14329">
    <property type="entry name" value="DUF4386"/>
    <property type="match status" value="1"/>
</dbReference>
<dbReference type="STRING" id="273678.RS84_01714"/>
<name>A0A0M2HT36_9MICO</name>
<dbReference type="PATRIC" id="fig|273678.4.peg.1717"/>
<feature type="transmembrane region" description="Helical" evidence="1">
    <location>
        <begin position="166"/>
        <end position="187"/>
    </location>
</feature>
<evidence type="ECO:0000313" key="3">
    <source>
        <dbReference type="Proteomes" id="UP000033900"/>
    </source>
</evidence>
<dbReference type="EMBL" id="JYJB01000008">
    <property type="protein sequence ID" value="KJL48085.1"/>
    <property type="molecule type" value="Genomic_DNA"/>
</dbReference>